<name>A0ABW1KPV3_9ACTN</name>
<dbReference type="PANTHER" id="PTHR33490">
    <property type="entry name" value="BLR5614 PROTEIN-RELATED"/>
    <property type="match status" value="1"/>
</dbReference>
<dbReference type="PANTHER" id="PTHR33490:SF12">
    <property type="entry name" value="BLL5557 PROTEIN"/>
    <property type="match status" value="1"/>
</dbReference>
<dbReference type="InterPro" id="IPR038765">
    <property type="entry name" value="Papain-like_cys_pep_sf"/>
</dbReference>
<comment type="caution">
    <text evidence="2">The sequence shown here is derived from an EMBL/GenBank/DDBJ whole genome shotgun (WGS) entry which is preliminary data.</text>
</comment>
<dbReference type="SMART" id="SM00460">
    <property type="entry name" value="TGc"/>
    <property type="match status" value="1"/>
</dbReference>
<evidence type="ECO:0000313" key="2">
    <source>
        <dbReference type="EMBL" id="MFC6022903.1"/>
    </source>
</evidence>
<protein>
    <submittedName>
        <fullName evidence="2">Transglutaminase family protein</fullName>
    </submittedName>
</protein>
<dbReference type="Gene3D" id="3.10.620.30">
    <property type="match status" value="1"/>
</dbReference>
<dbReference type="Gene3D" id="2.60.40.2250">
    <property type="match status" value="1"/>
</dbReference>
<accession>A0ABW1KPV3</accession>
<dbReference type="Pfam" id="PF01841">
    <property type="entry name" value="Transglut_core"/>
    <property type="match status" value="1"/>
</dbReference>
<proteinExistence type="predicted"/>
<evidence type="ECO:0000259" key="1">
    <source>
        <dbReference type="SMART" id="SM00460"/>
    </source>
</evidence>
<sequence length="272" mass="29941">MAAVARQVRVGCEFQYAAEIDTPAIFQVQPSGAPPATVLRQGWDMVPETPRHGYVDLYDNVCQRLTLPAGTSTLRYDALVSVPDATEDVDLDAAEVPTALLPDEVLVYTMPSRYCLPDVLGDEAWRLFGNDKPGYRRVQAICDHVNNHLRFAYGSSSPTTTAAEAYAAGSGVCRDFAHVAISFCRALSIPARYAFGYLPDMDVPPDPAPMDFAAWVEVYLDGQWWTFDPRNNMPRKGRVLIGRGRDAVDVAMVTTYGGPMLESMTVWAEEPP</sequence>
<dbReference type="EMBL" id="JBHSPR010000069">
    <property type="protein sequence ID" value="MFC6022903.1"/>
    <property type="molecule type" value="Genomic_DNA"/>
</dbReference>
<evidence type="ECO:0000313" key="3">
    <source>
        <dbReference type="Proteomes" id="UP001596203"/>
    </source>
</evidence>
<dbReference type="Proteomes" id="UP001596203">
    <property type="component" value="Unassembled WGS sequence"/>
</dbReference>
<reference evidence="3" key="1">
    <citation type="journal article" date="2019" name="Int. J. Syst. Evol. Microbiol.">
        <title>The Global Catalogue of Microorganisms (GCM) 10K type strain sequencing project: providing services to taxonomists for standard genome sequencing and annotation.</title>
        <authorList>
            <consortium name="The Broad Institute Genomics Platform"/>
            <consortium name="The Broad Institute Genome Sequencing Center for Infectious Disease"/>
            <person name="Wu L."/>
            <person name="Ma J."/>
        </authorList>
    </citation>
    <scope>NUCLEOTIDE SEQUENCE [LARGE SCALE GENOMIC DNA]</scope>
    <source>
        <strain evidence="3">ZS-35-S2</strain>
    </source>
</reference>
<gene>
    <name evidence="2" type="ORF">ACFP2T_42965</name>
</gene>
<dbReference type="SUPFAM" id="SSF54001">
    <property type="entry name" value="Cysteine proteinases"/>
    <property type="match status" value="1"/>
</dbReference>
<dbReference type="RefSeq" id="WP_377432774.1">
    <property type="nucleotide sequence ID" value="NZ_JBHSPR010000069.1"/>
</dbReference>
<feature type="domain" description="Transglutaminase-like" evidence="1">
    <location>
        <begin position="165"/>
        <end position="231"/>
    </location>
</feature>
<dbReference type="InterPro" id="IPR002931">
    <property type="entry name" value="Transglutaminase-like"/>
</dbReference>
<organism evidence="2 3">
    <name type="scientific">Plantactinospora solaniradicis</name>
    <dbReference type="NCBI Taxonomy" id="1723736"/>
    <lineage>
        <taxon>Bacteria</taxon>
        <taxon>Bacillati</taxon>
        <taxon>Actinomycetota</taxon>
        <taxon>Actinomycetes</taxon>
        <taxon>Micromonosporales</taxon>
        <taxon>Micromonosporaceae</taxon>
        <taxon>Plantactinospora</taxon>
    </lineage>
</organism>
<keyword evidence="3" id="KW-1185">Reference proteome</keyword>